<dbReference type="EMBL" id="JAHCDA010000004">
    <property type="protein sequence ID" value="MBS7813242.1"/>
    <property type="molecule type" value="Genomic_DNA"/>
</dbReference>
<keyword evidence="3" id="KW-1185">Reference proteome</keyword>
<dbReference type="RefSeq" id="WP_213671933.1">
    <property type="nucleotide sequence ID" value="NZ_JAHCDA010000004.1"/>
</dbReference>
<proteinExistence type="predicted"/>
<evidence type="ECO:0000313" key="2">
    <source>
        <dbReference type="EMBL" id="MBS7813242.1"/>
    </source>
</evidence>
<evidence type="ECO:0000259" key="1">
    <source>
        <dbReference type="Pfam" id="PF00501"/>
    </source>
</evidence>
<dbReference type="Gene3D" id="3.40.50.12780">
    <property type="entry name" value="N-terminal domain of ligase-like"/>
    <property type="match status" value="1"/>
</dbReference>
<protein>
    <submittedName>
        <fullName evidence="2">AMP-binding protein</fullName>
    </submittedName>
</protein>
<dbReference type="InterPro" id="IPR045851">
    <property type="entry name" value="AMP-bd_C_sf"/>
</dbReference>
<evidence type="ECO:0000313" key="3">
    <source>
        <dbReference type="Proteomes" id="UP000766336"/>
    </source>
</evidence>
<gene>
    <name evidence="2" type="ORF">KHU32_20025</name>
</gene>
<reference evidence="2 3" key="1">
    <citation type="submission" date="2021-05" db="EMBL/GenBank/DDBJ databases">
        <title>Roseococcus sp. XZZS9, whole genome shotgun sequencing project.</title>
        <authorList>
            <person name="Zhao G."/>
            <person name="Shen L."/>
        </authorList>
    </citation>
    <scope>NUCLEOTIDE SEQUENCE [LARGE SCALE GENOMIC DNA]</scope>
    <source>
        <strain evidence="2 3">XZZS9</strain>
    </source>
</reference>
<name>A0ABS5QI52_9PROT</name>
<dbReference type="InterPro" id="IPR042099">
    <property type="entry name" value="ANL_N_sf"/>
</dbReference>
<sequence length="375" mass="38773">MEGLAEALRTALTLSGWAAHLGKVDPATVRLADLPVLRKSDLPGLQKAAPPFGGLSPGPEGFARLFASPGPIFEGMPDRADPWRFAPALGEAGIGPGTILLNCFAYHLTPGGFIFDSAARQLGAAVIPGGPGNTEALLHVLEAYRPNAYAGTPDFLKILLEAADKAGLDATCLTRAVVSGAAFPPSLREWVAARGLLAIEAYGTAELGLIAHATADGAPGMAVAPGIVLEIVRPGTGEPLPEGEVGEVVVSVLDPRHPILRFSPGDMSAFLPGGARIKGWMGRADQTAKVKGMFIRPEQIAAISRANPGLGRLRLVITREGETDAMCLLAEGGEGGEAPLVAALQAATGLRGRVEFRPPGSLPADGRVIVDERPL</sequence>
<dbReference type="PANTHER" id="PTHR43845:SF1">
    <property type="entry name" value="BLR5969 PROTEIN"/>
    <property type="match status" value="1"/>
</dbReference>
<dbReference type="Proteomes" id="UP000766336">
    <property type="component" value="Unassembled WGS sequence"/>
</dbReference>
<accession>A0ABS5QI52</accession>
<dbReference type="Pfam" id="PF00501">
    <property type="entry name" value="AMP-binding"/>
    <property type="match status" value="1"/>
</dbReference>
<dbReference type="Gene3D" id="3.30.300.30">
    <property type="match status" value="1"/>
</dbReference>
<dbReference type="SUPFAM" id="SSF56801">
    <property type="entry name" value="Acetyl-CoA synthetase-like"/>
    <property type="match status" value="1"/>
</dbReference>
<organism evidence="2 3">
    <name type="scientific">Roseococcus pinisoli</name>
    <dbReference type="NCBI Taxonomy" id="2835040"/>
    <lineage>
        <taxon>Bacteria</taxon>
        <taxon>Pseudomonadati</taxon>
        <taxon>Pseudomonadota</taxon>
        <taxon>Alphaproteobacteria</taxon>
        <taxon>Acetobacterales</taxon>
        <taxon>Roseomonadaceae</taxon>
        <taxon>Roseococcus</taxon>
    </lineage>
</organism>
<dbReference type="PANTHER" id="PTHR43845">
    <property type="entry name" value="BLR5969 PROTEIN"/>
    <property type="match status" value="1"/>
</dbReference>
<feature type="domain" description="AMP-dependent synthetase/ligase" evidence="1">
    <location>
        <begin position="124"/>
        <end position="251"/>
    </location>
</feature>
<dbReference type="InterPro" id="IPR000873">
    <property type="entry name" value="AMP-dep_synth/lig_dom"/>
</dbReference>
<comment type="caution">
    <text evidence="2">The sequence shown here is derived from an EMBL/GenBank/DDBJ whole genome shotgun (WGS) entry which is preliminary data.</text>
</comment>